<evidence type="ECO:0000259" key="7">
    <source>
        <dbReference type="Pfam" id="PF01494"/>
    </source>
</evidence>
<dbReference type="GO" id="GO:0071949">
    <property type="term" value="F:FAD binding"/>
    <property type="evidence" value="ECO:0007669"/>
    <property type="project" value="InterPro"/>
</dbReference>
<dbReference type="GO" id="GO:0004497">
    <property type="term" value="F:monooxygenase activity"/>
    <property type="evidence" value="ECO:0007669"/>
    <property type="project" value="UniProtKB-KW"/>
</dbReference>
<dbReference type="VEuPathDB" id="FungiDB:F4678DRAFT_419644"/>
<protein>
    <recommendedName>
        <fullName evidence="7">FAD-binding domain-containing protein</fullName>
    </recommendedName>
</protein>
<evidence type="ECO:0000313" key="9">
    <source>
        <dbReference type="Proteomes" id="UP001148614"/>
    </source>
</evidence>
<gene>
    <name evidence="8" type="ORF">NPX13_g5222</name>
</gene>
<keyword evidence="4" id="KW-0560">Oxidoreductase</keyword>
<accession>A0A9W8TML5</accession>
<dbReference type="Pfam" id="PF01494">
    <property type="entry name" value="FAD_binding_3"/>
    <property type="match status" value="1"/>
</dbReference>
<dbReference type="EMBL" id="JANPWZ010000807">
    <property type="protein sequence ID" value="KAJ3571903.1"/>
    <property type="molecule type" value="Genomic_DNA"/>
</dbReference>
<keyword evidence="6" id="KW-0472">Membrane</keyword>
<keyword evidence="2" id="KW-0285">Flavoprotein</keyword>
<dbReference type="PANTHER" id="PTHR46972:SF1">
    <property type="entry name" value="FAD DEPENDENT OXIDOREDUCTASE DOMAIN-CONTAINING PROTEIN"/>
    <property type="match status" value="1"/>
</dbReference>
<reference evidence="8" key="1">
    <citation type="submission" date="2022-07" db="EMBL/GenBank/DDBJ databases">
        <title>Genome Sequence of Xylaria arbuscula.</title>
        <authorList>
            <person name="Buettner E."/>
        </authorList>
    </citation>
    <scope>NUCLEOTIDE SEQUENCE</scope>
    <source>
        <strain evidence="8">VT107</strain>
    </source>
</reference>
<evidence type="ECO:0000313" key="8">
    <source>
        <dbReference type="EMBL" id="KAJ3571903.1"/>
    </source>
</evidence>
<keyword evidence="5" id="KW-0503">Monooxygenase</keyword>
<organism evidence="8 9">
    <name type="scientific">Xylaria arbuscula</name>
    <dbReference type="NCBI Taxonomy" id="114810"/>
    <lineage>
        <taxon>Eukaryota</taxon>
        <taxon>Fungi</taxon>
        <taxon>Dikarya</taxon>
        <taxon>Ascomycota</taxon>
        <taxon>Pezizomycotina</taxon>
        <taxon>Sordariomycetes</taxon>
        <taxon>Xylariomycetidae</taxon>
        <taxon>Xylariales</taxon>
        <taxon>Xylariaceae</taxon>
        <taxon>Xylaria</taxon>
    </lineage>
</organism>
<dbReference type="SUPFAM" id="SSF51905">
    <property type="entry name" value="FAD/NAD(P)-binding domain"/>
    <property type="match status" value="1"/>
</dbReference>
<evidence type="ECO:0000256" key="1">
    <source>
        <dbReference type="ARBA" id="ARBA00005179"/>
    </source>
</evidence>
<dbReference type="PRINTS" id="PR00420">
    <property type="entry name" value="RNGMNOXGNASE"/>
</dbReference>
<keyword evidence="9" id="KW-1185">Reference proteome</keyword>
<sequence>MMRGQEDQVHFLSGKKIIVAGAGVSGLAFVIALHKLWPPSIEPPVVIIYDRDVQEAVAGREGYSLSLNGLDRDSGLYALKQLGLLDDIIKLAIFRVEDQGQGKGHFTMWTHDFQPMITVRPKVIEDLPTAGMRIARKDLRHVLVEAASKSAEIRWGTTCTSVEQLDDGRVKLQLVKDGLVKTTEECDILVAADGASSKVRACLRPEDGLQFAGSVQFAGCAKFEGSLPSPLDTNWGGVLTGTGAACFFSLVDQDTLVWALSILESQPRTKYDNGDPQQVEEFFRQARELGKDITEPYKTIVDATDPSTTIILNAMDKRPFSHNMKTGHVLFIGDSNHAVSPFAGNGANLALKDGWDLAEQLCMSGNLAQAVVAYDKHSLPRAIATLKTSHWRIKVGHATGLGYWMYRIFFTAVGTMMRLFGQRESQ</sequence>
<evidence type="ECO:0000256" key="2">
    <source>
        <dbReference type="ARBA" id="ARBA00022630"/>
    </source>
</evidence>
<evidence type="ECO:0000256" key="4">
    <source>
        <dbReference type="ARBA" id="ARBA00023002"/>
    </source>
</evidence>
<comment type="caution">
    <text evidence="8">The sequence shown here is derived from an EMBL/GenBank/DDBJ whole genome shotgun (WGS) entry which is preliminary data.</text>
</comment>
<proteinExistence type="predicted"/>
<name>A0A9W8TML5_9PEZI</name>
<dbReference type="InterPro" id="IPR002938">
    <property type="entry name" value="FAD-bd"/>
</dbReference>
<evidence type="ECO:0000256" key="3">
    <source>
        <dbReference type="ARBA" id="ARBA00022827"/>
    </source>
</evidence>
<keyword evidence="6" id="KW-0812">Transmembrane</keyword>
<dbReference type="Gene3D" id="3.50.50.60">
    <property type="entry name" value="FAD/NAD(P)-binding domain"/>
    <property type="match status" value="1"/>
</dbReference>
<dbReference type="Proteomes" id="UP001148614">
    <property type="component" value="Unassembled WGS sequence"/>
</dbReference>
<evidence type="ECO:0000256" key="6">
    <source>
        <dbReference type="SAM" id="Phobius"/>
    </source>
</evidence>
<feature type="transmembrane region" description="Helical" evidence="6">
    <location>
        <begin position="17"/>
        <end position="37"/>
    </location>
</feature>
<evidence type="ECO:0000256" key="5">
    <source>
        <dbReference type="ARBA" id="ARBA00023033"/>
    </source>
</evidence>
<keyword evidence="3" id="KW-0274">FAD</keyword>
<feature type="domain" description="FAD-binding" evidence="7">
    <location>
        <begin position="79"/>
        <end position="364"/>
    </location>
</feature>
<dbReference type="PANTHER" id="PTHR46972">
    <property type="entry name" value="MONOOXYGENASE ASQM-RELATED"/>
    <property type="match status" value="1"/>
</dbReference>
<comment type="pathway">
    <text evidence="1">Secondary metabolite biosynthesis.</text>
</comment>
<dbReference type="InterPro" id="IPR036188">
    <property type="entry name" value="FAD/NAD-bd_sf"/>
</dbReference>
<keyword evidence="6" id="KW-1133">Transmembrane helix</keyword>
<dbReference type="AlphaFoldDB" id="A0A9W8TML5"/>